<dbReference type="GO" id="GO:0051538">
    <property type="term" value="F:3 iron, 4 sulfur cluster binding"/>
    <property type="evidence" value="ECO:0007669"/>
    <property type="project" value="UniProtKB-KW"/>
</dbReference>
<dbReference type="PANTHER" id="PTHR36923">
    <property type="entry name" value="FERREDOXIN"/>
    <property type="match status" value="1"/>
</dbReference>
<comment type="cofactor">
    <cofactor evidence="1">
        <name>[3Fe-4S] cluster</name>
        <dbReference type="ChEBI" id="CHEBI:21137"/>
    </cofactor>
</comment>
<dbReference type="GO" id="GO:0005506">
    <property type="term" value="F:iron ion binding"/>
    <property type="evidence" value="ECO:0007669"/>
    <property type="project" value="UniProtKB-UniRule"/>
</dbReference>
<evidence type="ECO:0000313" key="10">
    <source>
        <dbReference type="Proteomes" id="UP000467148"/>
    </source>
</evidence>
<sequence length="67" mass="7269">MRVIVHSDFCMASGSCQRIAPTVFGFSTEGWVSLLDEHPGDEQRTAVRQAADICPVGAIEIIEEPGH</sequence>
<dbReference type="KEGG" id="mhev:MHEL_32190"/>
<keyword evidence="10" id="KW-1185">Reference proteome</keyword>
<dbReference type="EMBL" id="AP022596">
    <property type="protein sequence ID" value="BBY64976.1"/>
    <property type="molecule type" value="Genomic_DNA"/>
</dbReference>
<evidence type="ECO:0000313" key="9">
    <source>
        <dbReference type="EMBL" id="BBY64976.1"/>
    </source>
</evidence>
<organism evidence="9 10">
    <name type="scientific">Mycolicibacterium helvum</name>
    <dbReference type="NCBI Taxonomy" id="1534349"/>
    <lineage>
        <taxon>Bacteria</taxon>
        <taxon>Bacillati</taxon>
        <taxon>Actinomycetota</taxon>
        <taxon>Actinomycetes</taxon>
        <taxon>Mycobacteriales</taxon>
        <taxon>Mycobacteriaceae</taxon>
        <taxon>Mycolicibacterium</taxon>
    </lineage>
</organism>
<dbReference type="Pfam" id="PF13370">
    <property type="entry name" value="Fer4_13"/>
    <property type="match status" value="1"/>
</dbReference>
<keyword evidence="2 8" id="KW-0813">Transport</keyword>
<keyword evidence="3 8" id="KW-0479">Metal-binding</keyword>
<reference evidence="9 10" key="1">
    <citation type="journal article" date="2019" name="Emerg. Microbes Infect.">
        <title>Comprehensive subspecies identification of 175 nontuberculous mycobacteria species based on 7547 genomic profiles.</title>
        <authorList>
            <person name="Matsumoto Y."/>
            <person name="Kinjo T."/>
            <person name="Motooka D."/>
            <person name="Nabeya D."/>
            <person name="Jung N."/>
            <person name="Uechi K."/>
            <person name="Horii T."/>
            <person name="Iida T."/>
            <person name="Fujita J."/>
            <person name="Nakamura S."/>
        </authorList>
    </citation>
    <scope>NUCLEOTIDE SEQUENCE [LARGE SCALE GENOMIC DNA]</scope>
    <source>
        <strain evidence="9 10">JCM 30396</strain>
    </source>
</reference>
<protein>
    <recommendedName>
        <fullName evidence="8">Ferredoxin</fullName>
    </recommendedName>
</protein>
<dbReference type="PANTHER" id="PTHR36923:SF3">
    <property type="entry name" value="FERREDOXIN"/>
    <property type="match status" value="1"/>
</dbReference>
<dbReference type="PRINTS" id="PR00352">
    <property type="entry name" value="3FE4SFRDOXIN"/>
</dbReference>
<dbReference type="InterPro" id="IPR001080">
    <property type="entry name" value="3Fe4S_ferredoxin"/>
</dbReference>
<keyword evidence="6 8" id="KW-0411">Iron-sulfur</keyword>
<evidence type="ECO:0000256" key="8">
    <source>
        <dbReference type="RuleBase" id="RU368020"/>
    </source>
</evidence>
<evidence type="ECO:0000256" key="2">
    <source>
        <dbReference type="ARBA" id="ARBA00022448"/>
    </source>
</evidence>
<gene>
    <name evidence="9" type="primary">fer</name>
    <name evidence="9" type="ORF">MHEL_32190</name>
</gene>
<dbReference type="InterPro" id="IPR051269">
    <property type="entry name" value="Fe-S_cluster_ET"/>
</dbReference>
<evidence type="ECO:0000256" key="5">
    <source>
        <dbReference type="ARBA" id="ARBA00023004"/>
    </source>
</evidence>
<dbReference type="GO" id="GO:0009055">
    <property type="term" value="F:electron transfer activity"/>
    <property type="evidence" value="ECO:0007669"/>
    <property type="project" value="UniProtKB-UniRule"/>
</dbReference>
<accession>A0A7I7TA14</accession>
<dbReference type="Proteomes" id="UP000467148">
    <property type="component" value="Chromosome"/>
</dbReference>
<evidence type="ECO:0000256" key="6">
    <source>
        <dbReference type="ARBA" id="ARBA00023014"/>
    </source>
</evidence>
<keyword evidence="7" id="KW-0003">3Fe-4S</keyword>
<dbReference type="RefSeq" id="WP_163749100.1">
    <property type="nucleotide sequence ID" value="NZ_BAABEL010000015.1"/>
</dbReference>
<comment type="function">
    <text evidence="8">Ferredoxins are iron-sulfur proteins that transfer electrons in a wide variety of metabolic reactions.</text>
</comment>
<proteinExistence type="predicted"/>
<evidence type="ECO:0000256" key="4">
    <source>
        <dbReference type="ARBA" id="ARBA00022982"/>
    </source>
</evidence>
<dbReference type="AlphaFoldDB" id="A0A7I7TA14"/>
<name>A0A7I7TA14_9MYCO</name>
<keyword evidence="5 8" id="KW-0408">Iron</keyword>
<evidence type="ECO:0000256" key="3">
    <source>
        <dbReference type="ARBA" id="ARBA00022723"/>
    </source>
</evidence>
<keyword evidence="4 8" id="KW-0249">Electron transport</keyword>
<dbReference type="Gene3D" id="3.30.70.20">
    <property type="match status" value="1"/>
</dbReference>
<evidence type="ECO:0000256" key="7">
    <source>
        <dbReference type="ARBA" id="ARBA00023291"/>
    </source>
</evidence>
<dbReference type="SUPFAM" id="SSF54862">
    <property type="entry name" value="4Fe-4S ferredoxins"/>
    <property type="match status" value="1"/>
</dbReference>
<evidence type="ECO:0000256" key="1">
    <source>
        <dbReference type="ARBA" id="ARBA00001927"/>
    </source>
</evidence>